<name>A0ABQ0CCP9_9PROT</name>
<sequence length="303" mass="35043">MSDPTDSSFSHAERDHALQFDPVMRDIPREVRNILQPVRLEGESHFQFRCHPGVACFNACCANIEIVLTPYDILRLRRRLNITAETFLYEYASPYTLAKGQLPVPLIRMDEETGKCPFNTPEGCSVYSDRPVACRYYPIGLALMRPDTANANEEFFYLVKESYCLGHQETTSWTIDSWRKDQGSDGYDARNKGWMELILKRRSAGDEVRTSMQLSEFFYMASTDTEEFRRFLFQSSFLERFDVPEETIERLRTDDEALLDFAFDWLKTVLFGDKKVAVRPEALKRKAERRAAAAETESDPEAT</sequence>
<dbReference type="InterPro" id="IPR005358">
    <property type="entry name" value="Puta_zinc/iron-chelating_dom"/>
</dbReference>
<dbReference type="EMBL" id="BAAFGK010000005">
    <property type="protein sequence ID" value="GAB0058643.1"/>
    <property type="molecule type" value="Genomic_DNA"/>
</dbReference>
<accession>A0ABQ0CCP9</accession>
<dbReference type="Proteomes" id="UP001628193">
    <property type="component" value="Unassembled WGS sequence"/>
</dbReference>
<keyword evidence="3" id="KW-1185">Reference proteome</keyword>
<organism evidence="2 3">
    <name type="scientific">Candidatus Magnetaquiglobus chichijimensis</name>
    <dbReference type="NCBI Taxonomy" id="3141448"/>
    <lineage>
        <taxon>Bacteria</taxon>
        <taxon>Pseudomonadati</taxon>
        <taxon>Pseudomonadota</taxon>
        <taxon>Magnetococcia</taxon>
        <taxon>Magnetococcales</taxon>
        <taxon>Candidatus Magnetaquicoccaceae</taxon>
        <taxon>Candidatus Magnetaquiglobus</taxon>
    </lineage>
</organism>
<feature type="compositionally biased region" description="Basic and acidic residues" evidence="1">
    <location>
        <begin position="282"/>
        <end position="292"/>
    </location>
</feature>
<dbReference type="PANTHER" id="PTHR35866:SF1">
    <property type="entry name" value="YKGJ FAMILY CYSTEINE CLUSTER PROTEIN"/>
    <property type="match status" value="1"/>
</dbReference>
<evidence type="ECO:0000313" key="3">
    <source>
        <dbReference type="Proteomes" id="UP001628193"/>
    </source>
</evidence>
<dbReference type="RefSeq" id="WP_420906364.1">
    <property type="nucleotide sequence ID" value="NZ_BAAFGK010000005.1"/>
</dbReference>
<gene>
    <name evidence="2" type="ORF">SIID45300_02996</name>
</gene>
<evidence type="ECO:0000256" key="1">
    <source>
        <dbReference type="SAM" id="MobiDB-lite"/>
    </source>
</evidence>
<dbReference type="Pfam" id="PF03692">
    <property type="entry name" value="CxxCxxCC"/>
    <property type="match status" value="1"/>
</dbReference>
<reference evidence="2 3" key="1">
    <citation type="submission" date="2024-05" db="EMBL/GenBank/DDBJ databases">
        <authorList>
            <consortium name="Candidatus Magnetaquicoccaceae bacterium FCR-1 genome sequencing consortium"/>
            <person name="Shimoshige H."/>
            <person name="Shimamura S."/>
            <person name="Taoka A."/>
            <person name="Kobayashi H."/>
            <person name="Maekawa T."/>
        </authorList>
    </citation>
    <scope>NUCLEOTIDE SEQUENCE [LARGE SCALE GENOMIC DNA]</scope>
    <source>
        <strain evidence="2 3">FCR-1</strain>
    </source>
</reference>
<feature type="region of interest" description="Disordered" evidence="1">
    <location>
        <begin position="282"/>
        <end position="303"/>
    </location>
</feature>
<evidence type="ECO:0000313" key="2">
    <source>
        <dbReference type="EMBL" id="GAB0058643.1"/>
    </source>
</evidence>
<protein>
    <recommendedName>
        <fullName evidence="4">YkgJ family cysteine cluster protein</fullName>
    </recommendedName>
</protein>
<dbReference type="PANTHER" id="PTHR35866">
    <property type="entry name" value="PUTATIVE-RELATED"/>
    <property type="match status" value="1"/>
</dbReference>
<proteinExistence type="predicted"/>
<reference evidence="2 3" key="2">
    <citation type="submission" date="2024-09" db="EMBL/GenBank/DDBJ databases">
        <title>Draft genome sequence of Candidatus Magnetaquicoccaceae bacterium FCR-1.</title>
        <authorList>
            <person name="Shimoshige H."/>
            <person name="Shimamura S."/>
            <person name="Taoka A."/>
            <person name="Kobayashi H."/>
            <person name="Maekawa T."/>
        </authorList>
    </citation>
    <scope>NUCLEOTIDE SEQUENCE [LARGE SCALE GENOMIC DNA]</scope>
    <source>
        <strain evidence="2 3">FCR-1</strain>
    </source>
</reference>
<comment type="caution">
    <text evidence="2">The sequence shown here is derived from an EMBL/GenBank/DDBJ whole genome shotgun (WGS) entry which is preliminary data.</text>
</comment>
<evidence type="ECO:0008006" key="4">
    <source>
        <dbReference type="Google" id="ProtNLM"/>
    </source>
</evidence>